<dbReference type="Pfam" id="PF24175">
    <property type="entry name" value="SU10_adaptor"/>
    <property type="match status" value="1"/>
</dbReference>
<dbReference type="InterPro" id="IPR056209">
    <property type="entry name" value="SU10_adaptor"/>
</dbReference>
<gene>
    <name evidence="1" type="ORF">RJG54_08525</name>
</gene>
<dbReference type="AlphaFoldDB" id="A0AA96CWC5"/>
<sequence length="205" mass="24592">MIQVNDILLAVRSRLNDTDTKKYRWSDEELIDYINSSLADISKELECFTHQESIYLNENEDRYRLPHDILRVLSVSIDDKPITIKGYEWVLKNKHNIYDLCAYFDEQSFFLYPIGKFKDDDKVKIDYKYIFQIEHKSDYINISKLAKKAILFHTLHLSYQINTSEKNAGKSTHYLNLYDKEIETLRVTYFKNKHSKDIKQKFRKV</sequence>
<reference evidence="1" key="1">
    <citation type="submission" date="2023-09" db="EMBL/GenBank/DDBJ databases">
        <title>Arcobacter tbilisiensis sp. nov. isolated from chicken meat in Tbilisi, Georgia.</title>
        <authorList>
            <person name="Matthias R."/>
            <person name="Zautner A.E."/>
        </authorList>
    </citation>
    <scope>NUCLEOTIDE SEQUENCE</scope>
    <source>
        <strain evidence="1">LEO 107</strain>
    </source>
</reference>
<name>A0AA96CWC5_9BACT</name>
<proteinExistence type="predicted"/>
<dbReference type="EMBL" id="CP134846">
    <property type="protein sequence ID" value="WNL16254.1"/>
    <property type="molecule type" value="Genomic_DNA"/>
</dbReference>
<evidence type="ECO:0000313" key="1">
    <source>
        <dbReference type="EMBL" id="WNL16254.1"/>
    </source>
</evidence>
<accession>A0AA96CWC5</accession>
<protein>
    <submittedName>
        <fullName evidence="1">Uncharacterized protein</fullName>
    </submittedName>
</protein>
<organism evidence="1">
    <name type="scientific">Arcobacter sp. AZ-2023</name>
    <dbReference type="NCBI Taxonomy" id="3074453"/>
    <lineage>
        <taxon>Bacteria</taxon>
        <taxon>Pseudomonadati</taxon>
        <taxon>Campylobacterota</taxon>
        <taxon>Epsilonproteobacteria</taxon>
        <taxon>Campylobacterales</taxon>
        <taxon>Arcobacteraceae</taxon>
        <taxon>Arcobacter</taxon>
    </lineage>
</organism>